<name>A0A5C1QMG9_9SPIO</name>
<dbReference type="AlphaFoldDB" id="A0A5C1QMG9"/>
<feature type="transmembrane region" description="Helical" evidence="1">
    <location>
        <begin position="412"/>
        <end position="431"/>
    </location>
</feature>
<keyword evidence="3" id="KW-1185">Reference proteome</keyword>
<dbReference type="KEGG" id="ock:EXM22_12165"/>
<gene>
    <name evidence="2" type="primary">creD</name>
    <name evidence="2" type="ORF">EXM22_12165</name>
</gene>
<dbReference type="InterPro" id="IPR010364">
    <property type="entry name" value="Uncharacterised_IM_CreD"/>
</dbReference>
<dbReference type="GO" id="GO:0005886">
    <property type="term" value="C:plasma membrane"/>
    <property type="evidence" value="ECO:0007669"/>
    <property type="project" value="TreeGrafter"/>
</dbReference>
<evidence type="ECO:0000313" key="2">
    <source>
        <dbReference type="EMBL" id="QEN08707.1"/>
    </source>
</evidence>
<feature type="transmembrane region" description="Helical" evidence="1">
    <location>
        <begin position="437"/>
        <end position="455"/>
    </location>
</feature>
<keyword evidence="1" id="KW-1133">Transmembrane helix</keyword>
<keyword evidence="1" id="KW-0812">Transmembrane</keyword>
<dbReference type="EMBL" id="CP036150">
    <property type="protein sequence ID" value="QEN08707.1"/>
    <property type="molecule type" value="Genomic_DNA"/>
</dbReference>
<protein>
    <submittedName>
        <fullName evidence="2">Cell envelope integrity protein CreD</fullName>
    </submittedName>
</protein>
<feature type="transmembrane region" description="Helical" evidence="1">
    <location>
        <begin position="467"/>
        <end position="490"/>
    </location>
</feature>
<evidence type="ECO:0000256" key="1">
    <source>
        <dbReference type="SAM" id="Phobius"/>
    </source>
</evidence>
<dbReference type="PANTHER" id="PTHR30092:SF0">
    <property type="entry name" value="INNER MEMBRANE PROTEIN CRED"/>
    <property type="match status" value="1"/>
</dbReference>
<feature type="transmembrane region" description="Helical" evidence="1">
    <location>
        <begin position="515"/>
        <end position="534"/>
    </location>
</feature>
<accession>A0A5C1QMG9</accession>
<sequence length="542" mass="61937">MPVLFKSEGQCFSQTFFIIYDCYPCHDVKCITAFTRVSLRGFQLPQFCHICALILPEARGILPLTQALQSLNTKKTQWRKKMKDIKNKDISRQDWKSPLLHLGRSGSPSFGFKVIFIIIMIFLFLIPLGMIKDLIWERESRKMEAREDVVSSWGGRSALGGPVLVIPRRIEREFLEEGGKSHRTEEYIENVYLLPRSLDMEIHSRNEMKYRGIFEIPVFTLDLNSSGEFSLEALYKHYNPANLLWDQAYLQFSYHQLKGMKKTEPLLWGGREIDFEPGDNAQSFYNAALKVPVDIGSGEIQNISRIYPFRFNQQIQGGTSLEFLPLGGVTKVLLESDWGSPSFQGYYLPGEQSITETGFSAEWELHSLSRGIPETWMESDASIFQKMRETAFGLTYYPELDSYSKTRRTVDYGILFLTIPFLTFFLFELISKVRIHPIQYLLAGFGNILFYLILLSLSEHTGFSPSYLIASLSVTALLSLYTLTIAGIGWKGLTLIPVMAAGYGYLFFVLKSEDYALLMGTAGLFAALAITMFLTRKIQWYD</sequence>
<feature type="transmembrane region" description="Helical" evidence="1">
    <location>
        <begin position="110"/>
        <end position="131"/>
    </location>
</feature>
<dbReference type="Proteomes" id="UP000324209">
    <property type="component" value="Chromosome"/>
</dbReference>
<dbReference type="PANTHER" id="PTHR30092">
    <property type="entry name" value="INNER MEMBRANE PROTEIN CRED"/>
    <property type="match status" value="1"/>
</dbReference>
<organism evidence="2 3">
    <name type="scientific">Oceanispirochaeta crateris</name>
    <dbReference type="NCBI Taxonomy" id="2518645"/>
    <lineage>
        <taxon>Bacteria</taxon>
        <taxon>Pseudomonadati</taxon>
        <taxon>Spirochaetota</taxon>
        <taxon>Spirochaetia</taxon>
        <taxon>Spirochaetales</taxon>
        <taxon>Spirochaetaceae</taxon>
        <taxon>Oceanispirochaeta</taxon>
    </lineage>
</organism>
<proteinExistence type="predicted"/>
<keyword evidence="1" id="KW-0472">Membrane</keyword>
<dbReference type="OrthoDB" id="9791851at2"/>
<dbReference type="NCBIfam" id="NF008712">
    <property type="entry name" value="PRK11715.1-1"/>
    <property type="match status" value="1"/>
</dbReference>
<evidence type="ECO:0000313" key="3">
    <source>
        <dbReference type="Proteomes" id="UP000324209"/>
    </source>
</evidence>
<reference evidence="2 3" key="1">
    <citation type="submission" date="2019-02" db="EMBL/GenBank/DDBJ databases">
        <title>Complete Genome Sequence and Methylome Analysis of free living Spirochaetas.</title>
        <authorList>
            <person name="Fomenkov A."/>
            <person name="Dubinina G."/>
            <person name="Leshcheva N."/>
            <person name="Mikheeva N."/>
            <person name="Grabovich M."/>
            <person name="Vincze T."/>
            <person name="Roberts R.J."/>
        </authorList>
    </citation>
    <scope>NUCLEOTIDE SEQUENCE [LARGE SCALE GENOMIC DNA]</scope>
    <source>
        <strain evidence="2 3">K2</strain>
    </source>
</reference>
<dbReference type="Pfam" id="PF06123">
    <property type="entry name" value="CreD"/>
    <property type="match status" value="1"/>
</dbReference>